<comment type="caution">
    <text evidence="1">The sequence shown here is derived from an EMBL/GenBank/DDBJ whole genome shotgun (WGS) entry which is preliminary data.</text>
</comment>
<organism evidence="1 2">
    <name type="scientific">Ralstonia pickettii</name>
    <name type="common">Burkholderia pickettii</name>
    <dbReference type="NCBI Taxonomy" id="329"/>
    <lineage>
        <taxon>Bacteria</taxon>
        <taxon>Pseudomonadati</taxon>
        <taxon>Pseudomonadota</taxon>
        <taxon>Betaproteobacteria</taxon>
        <taxon>Burkholderiales</taxon>
        <taxon>Burkholderiaceae</taxon>
        <taxon>Ralstonia</taxon>
    </lineage>
</organism>
<sequence>MTNRHSTNGRFRINEEQLTYATAPFAYEFVPSREVGKWRLHDANDNAVGSAEDEAAAIQAVRVLNGDTLH</sequence>
<dbReference type="EMBL" id="QGBI01000015">
    <property type="protein sequence ID" value="MBX3891503.1"/>
    <property type="molecule type" value="Genomic_DNA"/>
</dbReference>
<dbReference type="Proteomes" id="UP001199322">
    <property type="component" value="Unassembled WGS sequence"/>
</dbReference>
<dbReference type="AlphaFoldDB" id="A0AAW4QAT2"/>
<evidence type="ECO:0000313" key="2">
    <source>
        <dbReference type="Proteomes" id="UP001199322"/>
    </source>
</evidence>
<evidence type="ECO:0008006" key="3">
    <source>
        <dbReference type="Google" id="ProtNLM"/>
    </source>
</evidence>
<accession>A0AAW4QAT2</accession>
<name>A0AAW4QAT2_RALPI</name>
<dbReference type="RefSeq" id="WP_182553346.1">
    <property type="nucleotide sequence ID" value="NZ_QGAQ01000015.1"/>
</dbReference>
<gene>
    <name evidence="1" type="ORF">DEE74_16700</name>
</gene>
<protein>
    <recommendedName>
        <fullName evidence="3">DUF2188 domain-containing protein</fullName>
    </recommendedName>
</protein>
<reference evidence="1" key="1">
    <citation type="submission" date="2018-06" db="EMBL/GenBank/DDBJ databases">
        <authorList>
            <person name="O'Rourke A."/>
        </authorList>
    </citation>
    <scope>NUCLEOTIDE SEQUENCE</scope>
    <source>
        <strain evidence="1">132550021-3</strain>
    </source>
</reference>
<proteinExistence type="predicted"/>
<evidence type="ECO:0000313" key="1">
    <source>
        <dbReference type="EMBL" id="MBX3891503.1"/>
    </source>
</evidence>